<protein>
    <recommendedName>
        <fullName evidence="7">Phosphatidylglycerol--prolipoprotein diacylglyceryl transferase</fullName>
        <ecNumber evidence="7">2.5.1.145</ecNumber>
    </recommendedName>
</protein>
<proteinExistence type="inferred from homology"/>
<dbReference type="PANTHER" id="PTHR30589:SF0">
    <property type="entry name" value="PHOSPHATIDYLGLYCEROL--PROLIPOPROTEIN DIACYLGLYCERYL TRANSFERASE"/>
    <property type="match status" value="1"/>
</dbReference>
<feature type="transmembrane region" description="Helical" evidence="7">
    <location>
        <begin position="217"/>
        <end position="233"/>
    </location>
</feature>
<comment type="caution">
    <text evidence="8">The sequence shown here is derived from an EMBL/GenBank/DDBJ whole genome shotgun (WGS) entry which is preliminary data.</text>
</comment>
<dbReference type="EMBL" id="JBHSCR010000005">
    <property type="protein sequence ID" value="MFC4348104.1"/>
    <property type="molecule type" value="Genomic_DNA"/>
</dbReference>
<feature type="transmembrane region" description="Helical" evidence="7">
    <location>
        <begin position="133"/>
        <end position="154"/>
    </location>
</feature>
<evidence type="ECO:0000313" key="9">
    <source>
        <dbReference type="Proteomes" id="UP001595776"/>
    </source>
</evidence>
<keyword evidence="9" id="KW-1185">Reference proteome</keyword>
<comment type="catalytic activity">
    <reaction evidence="7">
        <text>L-cysteinyl-[prolipoprotein] + a 1,2-diacyl-sn-glycero-3-phospho-(1'-sn-glycerol) = an S-1,2-diacyl-sn-glyceryl-L-cysteinyl-[prolipoprotein] + sn-glycerol 1-phosphate + H(+)</text>
        <dbReference type="Rhea" id="RHEA:56712"/>
        <dbReference type="Rhea" id="RHEA-COMP:14679"/>
        <dbReference type="Rhea" id="RHEA-COMP:14680"/>
        <dbReference type="ChEBI" id="CHEBI:15378"/>
        <dbReference type="ChEBI" id="CHEBI:29950"/>
        <dbReference type="ChEBI" id="CHEBI:57685"/>
        <dbReference type="ChEBI" id="CHEBI:64716"/>
        <dbReference type="ChEBI" id="CHEBI:140658"/>
        <dbReference type="EC" id="2.5.1.145"/>
    </reaction>
</comment>
<evidence type="ECO:0000256" key="2">
    <source>
        <dbReference type="ARBA" id="ARBA00022475"/>
    </source>
</evidence>
<feature type="transmembrane region" description="Helical" evidence="7">
    <location>
        <begin position="187"/>
        <end position="205"/>
    </location>
</feature>
<dbReference type="EC" id="2.5.1.145" evidence="7"/>
<reference evidence="9" key="1">
    <citation type="journal article" date="2019" name="Int. J. Syst. Evol. Microbiol.">
        <title>The Global Catalogue of Microorganisms (GCM) 10K type strain sequencing project: providing services to taxonomists for standard genome sequencing and annotation.</title>
        <authorList>
            <consortium name="The Broad Institute Genomics Platform"/>
            <consortium name="The Broad Institute Genome Sequencing Center for Infectious Disease"/>
            <person name="Wu L."/>
            <person name="Ma J."/>
        </authorList>
    </citation>
    <scope>NUCLEOTIDE SEQUENCE [LARGE SCALE GENOMIC DNA]</scope>
    <source>
        <strain evidence="9">CGMCC 1.15304</strain>
    </source>
</reference>
<feature type="transmembrane region" description="Helical" evidence="7">
    <location>
        <begin position="253"/>
        <end position="273"/>
    </location>
</feature>
<keyword evidence="4 7" id="KW-0812">Transmembrane</keyword>
<dbReference type="NCBIfam" id="TIGR00544">
    <property type="entry name" value="lgt"/>
    <property type="match status" value="1"/>
</dbReference>
<comment type="pathway">
    <text evidence="7">Protein modification; lipoprotein biosynthesis (diacylglyceryl transfer).</text>
</comment>
<sequence length="283" mass="31447">MSLIANLAVLTYPEISEFALGPIDVGGFALGIRWYSLAYIAGIMFGWWYIRRLASKPGAAMGVKHIDDFITWAIVGVIAGGRLGYVLFYRPENYLDDPLAIFRLWDGGMSFHGGAIGVILAVIFFSRKHKLELMRVADIVAVVSPVGLFAGRIANFINGELWGRTTDVPWAMVFPTGGPLPRHPSQLYEAMGEGLILFLILMFLYHKTRLAKEMPGVIAGTFYLGYGLTRVLVEFVREPDVGVEHIMGLTRGQLLSVPMFLFAAWLISKGLRYRAAQQAKMKK</sequence>
<feature type="transmembrane region" description="Helical" evidence="7">
    <location>
        <begin position="32"/>
        <end position="50"/>
    </location>
</feature>
<feature type="transmembrane region" description="Helical" evidence="7">
    <location>
        <begin position="70"/>
        <end position="89"/>
    </location>
</feature>
<dbReference type="Proteomes" id="UP001595776">
    <property type="component" value="Unassembled WGS sequence"/>
</dbReference>
<comment type="similarity">
    <text evidence="1 7">Belongs to the Lgt family.</text>
</comment>
<dbReference type="HAMAP" id="MF_01147">
    <property type="entry name" value="Lgt"/>
    <property type="match status" value="1"/>
</dbReference>
<evidence type="ECO:0000313" key="8">
    <source>
        <dbReference type="EMBL" id="MFC4348104.1"/>
    </source>
</evidence>
<dbReference type="GO" id="GO:0008961">
    <property type="term" value="F:phosphatidylglycerol-prolipoprotein diacylglyceryl transferase activity"/>
    <property type="evidence" value="ECO:0007669"/>
    <property type="project" value="UniProtKB-EC"/>
</dbReference>
<evidence type="ECO:0000256" key="7">
    <source>
        <dbReference type="HAMAP-Rule" id="MF_01147"/>
    </source>
</evidence>
<dbReference type="InterPro" id="IPR001640">
    <property type="entry name" value="Lgt"/>
</dbReference>
<name>A0ABV8UB68_9PROT</name>
<evidence type="ECO:0000256" key="1">
    <source>
        <dbReference type="ARBA" id="ARBA00007150"/>
    </source>
</evidence>
<comment type="subcellular location">
    <subcellularLocation>
        <location evidence="7">Cell membrane</location>
        <topology evidence="7">Multi-pass membrane protein</topology>
    </subcellularLocation>
</comment>
<keyword evidence="5 7" id="KW-1133">Transmembrane helix</keyword>
<gene>
    <name evidence="7 8" type="primary">lgt</name>
    <name evidence="8" type="ORF">ACFO5Q_09635</name>
</gene>
<evidence type="ECO:0000256" key="3">
    <source>
        <dbReference type="ARBA" id="ARBA00022679"/>
    </source>
</evidence>
<evidence type="ECO:0000256" key="4">
    <source>
        <dbReference type="ARBA" id="ARBA00022692"/>
    </source>
</evidence>
<keyword evidence="2 7" id="KW-1003">Cell membrane</keyword>
<dbReference type="PANTHER" id="PTHR30589">
    <property type="entry name" value="PROLIPOPROTEIN DIACYLGLYCERYL TRANSFERASE"/>
    <property type="match status" value="1"/>
</dbReference>
<dbReference type="Pfam" id="PF01790">
    <property type="entry name" value="LGT"/>
    <property type="match status" value="1"/>
</dbReference>
<comment type="function">
    <text evidence="7">Catalyzes the transfer of the diacylglyceryl group from phosphatidylglycerol to the sulfhydryl group of the N-terminal cysteine of a prolipoprotein, the first step in the formation of mature lipoproteins.</text>
</comment>
<dbReference type="RefSeq" id="WP_068151529.1">
    <property type="nucleotide sequence ID" value="NZ_JBHSCR010000005.1"/>
</dbReference>
<keyword evidence="6 7" id="KW-0472">Membrane</keyword>
<evidence type="ECO:0000256" key="5">
    <source>
        <dbReference type="ARBA" id="ARBA00022989"/>
    </source>
</evidence>
<feature type="binding site" evidence="7">
    <location>
        <position position="152"/>
    </location>
    <ligand>
        <name>a 1,2-diacyl-sn-glycero-3-phospho-(1'-sn-glycerol)</name>
        <dbReference type="ChEBI" id="CHEBI:64716"/>
    </ligand>
</feature>
<accession>A0ABV8UB68</accession>
<organism evidence="8 9">
    <name type="scientific">Kordiimonas lipolytica</name>
    <dbReference type="NCBI Taxonomy" id="1662421"/>
    <lineage>
        <taxon>Bacteria</taxon>
        <taxon>Pseudomonadati</taxon>
        <taxon>Pseudomonadota</taxon>
        <taxon>Alphaproteobacteria</taxon>
        <taxon>Kordiimonadales</taxon>
        <taxon>Kordiimonadaceae</taxon>
        <taxon>Kordiimonas</taxon>
    </lineage>
</organism>
<feature type="transmembrane region" description="Helical" evidence="7">
    <location>
        <begin position="109"/>
        <end position="126"/>
    </location>
</feature>
<evidence type="ECO:0000256" key="6">
    <source>
        <dbReference type="ARBA" id="ARBA00023136"/>
    </source>
</evidence>
<keyword evidence="3 7" id="KW-0808">Transferase</keyword>
<dbReference type="PROSITE" id="PS01311">
    <property type="entry name" value="LGT"/>
    <property type="match status" value="1"/>
</dbReference>